<keyword evidence="2" id="KW-0732">Signal</keyword>
<organism evidence="3 4">
    <name type="scientific">Exophiala aquamarina CBS 119918</name>
    <dbReference type="NCBI Taxonomy" id="1182545"/>
    <lineage>
        <taxon>Eukaryota</taxon>
        <taxon>Fungi</taxon>
        <taxon>Dikarya</taxon>
        <taxon>Ascomycota</taxon>
        <taxon>Pezizomycotina</taxon>
        <taxon>Eurotiomycetes</taxon>
        <taxon>Chaetothyriomycetidae</taxon>
        <taxon>Chaetothyriales</taxon>
        <taxon>Herpotrichiellaceae</taxon>
        <taxon>Exophiala</taxon>
    </lineage>
</organism>
<evidence type="ECO:0000313" key="3">
    <source>
        <dbReference type="EMBL" id="KEF53320.1"/>
    </source>
</evidence>
<reference evidence="3 4" key="1">
    <citation type="submission" date="2013-03" db="EMBL/GenBank/DDBJ databases">
        <title>The Genome Sequence of Exophiala aquamarina CBS 119918.</title>
        <authorList>
            <consortium name="The Broad Institute Genomics Platform"/>
            <person name="Cuomo C."/>
            <person name="de Hoog S."/>
            <person name="Gorbushina A."/>
            <person name="Walker B."/>
            <person name="Young S.K."/>
            <person name="Zeng Q."/>
            <person name="Gargeya S."/>
            <person name="Fitzgerald M."/>
            <person name="Haas B."/>
            <person name="Abouelleil A."/>
            <person name="Allen A.W."/>
            <person name="Alvarado L."/>
            <person name="Arachchi H.M."/>
            <person name="Berlin A.M."/>
            <person name="Chapman S.B."/>
            <person name="Gainer-Dewar J."/>
            <person name="Goldberg J."/>
            <person name="Griggs A."/>
            <person name="Gujja S."/>
            <person name="Hansen M."/>
            <person name="Howarth C."/>
            <person name="Imamovic A."/>
            <person name="Ireland A."/>
            <person name="Larimer J."/>
            <person name="McCowan C."/>
            <person name="Murphy C."/>
            <person name="Pearson M."/>
            <person name="Poon T.W."/>
            <person name="Priest M."/>
            <person name="Roberts A."/>
            <person name="Saif S."/>
            <person name="Shea T."/>
            <person name="Sisk P."/>
            <person name="Sykes S."/>
            <person name="Wortman J."/>
            <person name="Nusbaum C."/>
            <person name="Birren B."/>
        </authorList>
    </citation>
    <scope>NUCLEOTIDE SEQUENCE [LARGE SCALE GENOMIC DNA]</scope>
    <source>
        <strain evidence="3 4">CBS 119918</strain>
    </source>
</reference>
<name>A0A072PCQ0_9EURO</name>
<dbReference type="GeneID" id="25285672"/>
<dbReference type="RefSeq" id="XP_013255910.1">
    <property type="nucleotide sequence ID" value="XM_013400456.1"/>
</dbReference>
<feature type="signal peptide" evidence="2">
    <location>
        <begin position="1"/>
        <end position="21"/>
    </location>
</feature>
<comment type="caution">
    <text evidence="3">The sequence shown here is derived from an EMBL/GenBank/DDBJ whole genome shotgun (WGS) entry which is preliminary data.</text>
</comment>
<dbReference type="OrthoDB" id="4125219at2759"/>
<keyword evidence="4" id="KW-1185">Reference proteome</keyword>
<feature type="compositionally biased region" description="Low complexity" evidence="1">
    <location>
        <begin position="264"/>
        <end position="303"/>
    </location>
</feature>
<proteinExistence type="predicted"/>
<evidence type="ECO:0000313" key="4">
    <source>
        <dbReference type="Proteomes" id="UP000027920"/>
    </source>
</evidence>
<protein>
    <recommendedName>
        <fullName evidence="5">Murein transglycosylase</fullName>
    </recommendedName>
</protein>
<gene>
    <name evidence="3" type="ORF">A1O9_10768</name>
</gene>
<sequence length="329" mass="34094">MAFPKSRSILALAGVLTTVVAQEGCGSSFVAFGYAGQNFWNCDPWIESAMEPYLAWYNGTTSITHGGGDCNDTTVFKTMKNAFAIGGVTVPGNDSLTRVAYDKNPYYIWFPSASGADIAIEVQSSSDRWYTELQHWELGATKSGDGYDLTGTFIGEVPSSNYFYWPGTDCREGGDIWPNSGYKEGDEWGWTLSGHVSPEAAEIEILYTLLESDGLTTTTSVKYTGAAGADGGPRLSTTGEFPTSDAVYKAPEDPSDPSPPPPGASGSSSSGDSSATATATGSGSSSSSTSTNGSSGSSSTNNAAGITAVDKSASFLGVLALLAGVAFLV</sequence>
<evidence type="ECO:0008006" key="5">
    <source>
        <dbReference type="Google" id="ProtNLM"/>
    </source>
</evidence>
<evidence type="ECO:0000256" key="1">
    <source>
        <dbReference type="SAM" id="MobiDB-lite"/>
    </source>
</evidence>
<dbReference type="HOGENOM" id="CLU_844765_0_0_1"/>
<feature type="region of interest" description="Disordered" evidence="1">
    <location>
        <begin position="224"/>
        <end position="303"/>
    </location>
</feature>
<dbReference type="AlphaFoldDB" id="A0A072PCQ0"/>
<dbReference type="Proteomes" id="UP000027920">
    <property type="component" value="Unassembled WGS sequence"/>
</dbReference>
<dbReference type="VEuPathDB" id="FungiDB:A1O9_10768"/>
<dbReference type="EMBL" id="AMGV01000014">
    <property type="protein sequence ID" value="KEF53320.1"/>
    <property type="molecule type" value="Genomic_DNA"/>
</dbReference>
<accession>A0A072PCQ0</accession>
<feature type="chain" id="PRO_5001683344" description="Murein transglycosylase" evidence="2">
    <location>
        <begin position="22"/>
        <end position="329"/>
    </location>
</feature>
<evidence type="ECO:0000256" key="2">
    <source>
        <dbReference type="SAM" id="SignalP"/>
    </source>
</evidence>